<protein>
    <submittedName>
        <fullName evidence="3">Uncharacterized protein</fullName>
    </submittedName>
</protein>
<reference evidence="3 4" key="1">
    <citation type="journal article" date="2023" name="Sci. Data">
        <title>Genome assembly of the Korean intertidal mud-creeper Batillaria attramentaria.</title>
        <authorList>
            <person name="Patra A.K."/>
            <person name="Ho P.T."/>
            <person name="Jun S."/>
            <person name="Lee S.J."/>
            <person name="Kim Y."/>
            <person name="Won Y.J."/>
        </authorList>
    </citation>
    <scope>NUCLEOTIDE SEQUENCE [LARGE SCALE GENOMIC DNA]</scope>
    <source>
        <strain evidence="3">Wonlab-2016</strain>
    </source>
</reference>
<sequence>MEAVRTVLFIATPFLLLSVLLTTNPHVQAVEIITQDESGKEQGDPPPVVDVPANTGVADPAGDPSGDGKEGMAAVIARNRAIDDLFSRGATRDMWMVLVCMGLQDIVNDCRRIQSFE</sequence>
<proteinExistence type="predicted"/>
<gene>
    <name evidence="3" type="ORF">BaRGS_00017583</name>
</gene>
<evidence type="ECO:0000313" key="3">
    <source>
        <dbReference type="EMBL" id="KAK7491146.1"/>
    </source>
</evidence>
<dbReference type="EMBL" id="JACVVK020000118">
    <property type="protein sequence ID" value="KAK7491146.1"/>
    <property type="molecule type" value="Genomic_DNA"/>
</dbReference>
<dbReference type="Proteomes" id="UP001519460">
    <property type="component" value="Unassembled WGS sequence"/>
</dbReference>
<feature type="signal peptide" evidence="2">
    <location>
        <begin position="1"/>
        <end position="29"/>
    </location>
</feature>
<organism evidence="3 4">
    <name type="scientific">Batillaria attramentaria</name>
    <dbReference type="NCBI Taxonomy" id="370345"/>
    <lineage>
        <taxon>Eukaryota</taxon>
        <taxon>Metazoa</taxon>
        <taxon>Spiralia</taxon>
        <taxon>Lophotrochozoa</taxon>
        <taxon>Mollusca</taxon>
        <taxon>Gastropoda</taxon>
        <taxon>Caenogastropoda</taxon>
        <taxon>Sorbeoconcha</taxon>
        <taxon>Cerithioidea</taxon>
        <taxon>Batillariidae</taxon>
        <taxon>Batillaria</taxon>
    </lineage>
</organism>
<comment type="caution">
    <text evidence="3">The sequence shown here is derived from an EMBL/GenBank/DDBJ whole genome shotgun (WGS) entry which is preliminary data.</text>
</comment>
<name>A0ABD0KVQ3_9CAEN</name>
<feature type="region of interest" description="Disordered" evidence="1">
    <location>
        <begin position="34"/>
        <end position="70"/>
    </location>
</feature>
<dbReference type="AlphaFoldDB" id="A0ABD0KVQ3"/>
<evidence type="ECO:0000256" key="1">
    <source>
        <dbReference type="SAM" id="MobiDB-lite"/>
    </source>
</evidence>
<evidence type="ECO:0000313" key="4">
    <source>
        <dbReference type="Proteomes" id="UP001519460"/>
    </source>
</evidence>
<feature type="chain" id="PRO_5044770410" evidence="2">
    <location>
        <begin position="30"/>
        <end position="117"/>
    </location>
</feature>
<keyword evidence="2" id="KW-0732">Signal</keyword>
<evidence type="ECO:0000256" key="2">
    <source>
        <dbReference type="SAM" id="SignalP"/>
    </source>
</evidence>
<accession>A0ABD0KVQ3</accession>
<keyword evidence="4" id="KW-1185">Reference proteome</keyword>